<accession>A0A7X1NU33</accession>
<comment type="caution">
    <text evidence="1">The sequence shown here is derived from an EMBL/GenBank/DDBJ whole genome shotgun (WGS) entry which is preliminary data.</text>
</comment>
<organism evidence="1 2">
    <name type="scientific">Deinococcus terrestris</name>
    <dbReference type="NCBI Taxonomy" id="2651870"/>
    <lineage>
        <taxon>Bacteria</taxon>
        <taxon>Thermotogati</taxon>
        <taxon>Deinococcota</taxon>
        <taxon>Deinococci</taxon>
        <taxon>Deinococcales</taxon>
        <taxon>Deinococcaceae</taxon>
        <taxon>Deinococcus</taxon>
    </lineage>
</organism>
<dbReference type="AlphaFoldDB" id="A0A7X1NU33"/>
<proteinExistence type="predicted"/>
<name>A0A7X1NU33_9DEIO</name>
<sequence length="229" mass="24621">MLSIRFEGLDWEKPFVDASVTTRPLMPDDLPALRKVALDIYGAFRPGRLRVWSAAEMGAFPDTRPDMRVLAAPLADLRGAELPDGLTLIPTRDTSHHAEAVAAYADVDAEHPGHVGQARMLSEDDLAAAIAAGTMFDVLWKGQWSGYAGTLPETLLGLPAQVVQELLLAPHARGHGLGPHLSTLLARALPDDGRVLLGTIHGENRGAREAALRAGRRDIGGWTWVPLQG</sequence>
<dbReference type="SUPFAM" id="SSF55729">
    <property type="entry name" value="Acyl-CoA N-acyltransferases (Nat)"/>
    <property type="match status" value="1"/>
</dbReference>
<reference evidence="1 2" key="1">
    <citation type="submission" date="2019-10" db="EMBL/GenBank/DDBJ databases">
        <title>Deinococcus sp. isolated from soil.</title>
        <authorList>
            <person name="Li Y."/>
            <person name="Wang J."/>
        </authorList>
    </citation>
    <scope>NUCLEOTIDE SEQUENCE [LARGE SCALE GENOMIC DNA]</scope>
    <source>
        <strain evidence="1 2">SDU3-2</strain>
    </source>
</reference>
<evidence type="ECO:0000313" key="2">
    <source>
        <dbReference type="Proteomes" id="UP000484842"/>
    </source>
</evidence>
<dbReference type="InterPro" id="IPR016181">
    <property type="entry name" value="Acyl_CoA_acyltransferase"/>
</dbReference>
<keyword evidence="2" id="KW-1185">Reference proteome</keyword>
<evidence type="ECO:0000313" key="1">
    <source>
        <dbReference type="EMBL" id="MPY65466.1"/>
    </source>
</evidence>
<dbReference type="Gene3D" id="3.40.630.30">
    <property type="match status" value="1"/>
</dbReference>
<protein>
    <submittedName>
        <fullName evidence="1">Uncharacterized protein</fullName>
    </submittedName>
</protein>
<gene>
    <name evidence="1" type="ORF">F8S09_02005</name>
</gene>
<dbReference type="EMBL" id="WBSL01000001">
    <property type="protein sequence ID" value="MPY65466.1"/>
    <property type="molecule type" value="Genomic_DNA"/>
</dbReference>
<dbReference type="Proteomes" id="UP000484842">
    <property type="component" value="Unassembled WGS sequence"/>
</dbReference>